<evidence type="ECO:0000313" key="1">
    <source>
        <dbReference type="EMBL" id="KAF7348699.1"/>
    </source>
</evidence>
<dbReference type="OrthoDB" id="5401396at2759"/>
<comment type="caution">
    <text evidence="1">The sequence shown here is derived from an EMBL/GenBank/DDBJ whole genome shotgun (WGS) entry which is preliminary data.</text>
</comment>
<keyword evidence="2" id="KW-1185">Reference proteome</keyword>
<gene>
    <name evidence="1" type="ORF">MVEN_01388700</name>
</gene>
<proteinExistence type="predicted"/>
<reference evidence="1" key="1">
    <citation type="submission" date="2020-05" db="EMBL/GenBank/DDBJ databases">
        <title>Mycena genomes resolve the evolution of fungal bioluminescence.</title>
        <authorList>
            <person name="Tsai I.J."/>
        </authorList>
    </citation>
    <scope>NUCLEOTIDE SEQUENCE</scope>
    <source>
        <strain evidence="1">CCC161011</strain>
    </source>
</reference>
<evidence type="ECO:0000313" key="2">
    <source>
        <dbReference type="Proteomes" id="UP000620124"/>
    </source>
</evidence>
<dbReference type="AlphaFoldDB" id="A0A8H7CSH8"/>
<accession>A0A8H7CSH8</accession>
<sequence>MKLIIDAASYITGANATVVSGDTTIKRTQGNVYLCTAAFWSGYYVLITGACNGGCVNLASDLDNLASSFGPNPSQDSHMCDGDDYNILAGAEIGPIQSPRYRRREPAYLHRI</sequence>
<name>A0A8H7CSH8_9AGAR</name>
<organism evidence="1 2">
    <name type="scientific">Mycena venus</name>
    <dbReference type="NCBI Taxonomy" id="2733690"/>
    <lineage>
        <taxon>Eukaryota</taxon>
        <taxon>Fungi</taxon>
        <taxon>Dikarya</taxon>
        <taxon>Basidiomycota</taxon>
        <taxon>Agaricomycotina</taxon>
        <taxon>Agaricomycetes</taxon>
        <taxon>Agaricomycetidae</taxon>
        <taxon>Agaricales</taxon>
        <taxon>Marasmiineae</taxon>
        <taxon>Mycenaceae</taxon>
        <taxon>Mycena</taxon>
    </lineage>
</organism>
<dbReference type="EMBL" id="JACAZI010000011">
    <property type="protein sequence ID" value="KAF7348699.1"/>
    <property type="molecule type" value="Genomic_DNA"/>
</dbReference>
<dbReference type="Proteomes" id="UP000620124">
    <property type="component" value="Unassembled WGS sequence"/>
</dbReference>
<protein>
    <submittedName>
        <fullName evidence="1">Uncharacterized protein</fullName>
    </submittedName>
</protein>